<sequence>MSKKVYVGNMNYSTAENQLRDLFAQYGEVSSVNIIIDRYTGKAKGFGFVEMANDDEAQKAIDALNGFEFMGRQLRVNEAEDKPRRDGGSFHPRRY</sequence>
<dbReference type="EMBL" id="VSSQ01000008">
    <property type="protein sequence ID" value="MPL58815.1"/>
    <property type="molecule type" value="Genomic_DNA"/>
</dbReference>
<dbReference type="GO" id="GO:0003723">
    <property type="term" value="F:RNA binding"/>
    <property type="evidence" value="ECO:0007669"/>
    <property type="project" value="UniProtKB-KW"/>
</dbReference>
<feature type="domain" description="RRM" evidence="2">
    <location>
        <begin position="3"/>
        <end position="81"/>
    </location>
</feature>
<dbReference type="InterPro" id="IPR052462">
    <property type="entry name" value="SLIRP/GR-RBP-like"/>
</dbReference>
<dbReference type="SMART" id="SM00360">
    <property type="entry name" value="RRM"/>
    <property type="match status" value="1"/>
</dbReference>
<protein>
    <recommendedName>
        <fullName evidence="2">RRM domain-containing protein</fullName>
    </recommendedName>
</protein>
<proteinExistence type="predicted"/>
<dbReference type="AlphaFoldDB" id="A0A644SW30"/>
<dbReference type="InterPro" id="IPR000504">
    <property type="entry name" value="RRM_dom"/>
</dbReference>
<dbReference type="InterPro" id="IPR035979">
    <property type="entry name" value="RBD_domain_sf"/>
</dbReference>
<dbReference type="Gene3D" id="3.30.70.330">
    <property type="match status" value="1"/>
</dbReference>
<accession>A0A644SW30</accession>
<gene>
    <name evidence="3" type="ORF">SDC9_04358</name>
</gene>
<dbReference type="SUPFAM" id="SSF54928">
    <property type="entry name" value="RNA-binding domain, RBD"/>
    <property type="match status" value="1"/>
</dbReference>
<organism evidence="3">
    <name type="scientific">bioreactor metagenome</name>
    <dbReference type="NCBI Taxonomy" id="1076179"/>
    <lineage>
        <taxon>unclassified sequences</taxon>
        <taxon>metagenomes</taxon>
        <taxon>ecological metagenomes</taxon>
    </lineage>
</organism>
<keyword evidence="1" id="KW-0694">RNA-binding</keyword>
<comment type="caution">
    <text evidence="3">The sequence shown here is derived from an EMBL/GenBank/DDBJ whole genome shotgun (WGS) entry which is preliminary data.</text>
</comment>
<reference evidence="3" key="1">
    <citation type="submission" date="2019-08" db="EMBL/GenBank/DDBJ databases">
        <authorList>
            <person name="Kucharzyk K."/>
            <person name="Murdoch R.W."/>
            <person name="Higgins S."/>
            <person name="Loffler F."/>
        </authorList>
    </citation>
    <scope>NUCLEOTIDE SEQUENCE</scope>
</reference>
<dbReference type="InterPro" id="IPR012677">
    <property type="entry name" value="Nucleotide-bd_a/b_plait_sf"/>
</dbReference>
<evidence type="ECO:0000259" key="2">
    <source>
        <dbReference type="PROSITE" id="PS50102"/>
    </source>
</evidence>
<dbReference type="Pfam" id="PF00076">
    <property type="entry name" value="RRM_1"/>
    <property type="match status" value="1"/>
</dbReference>
<dbReference type="CDD" id="cd21608">
    <property type="entry name" value="RRM2_NsCP33_like"/>
    <property type="match status" value="1"/>
</dbReference>
<evidence type="ECO:0000313" key="3">
    <source>
        <dbReference type="EMBL" id="MPL58815.1"/>
    </source>
</evidence>
<dbReference type="PANTHER" id="PTHR48027">
    <property type="entry name" value="HETEROGENEOUS NUCLEAR RIBONUCLEOPROTEIN 87F-RELATED"/>
    <property type="match status" value="1"/>
</dbReference>
<evidence type="ECO:0000256" key="1">
    <source>
        <dbReference type="ARBA" id="ARBA00022884"/>
    </source>
</evidence>
<dbReference type="PROSITE" id="PS50102">
    <property type="entry name" value="RRM"/>
    <property type="match status" value="1"/>
</dbReference>
<name>A0A644SW30_9ZZZZ</name>
<dbReference type="InterPro" id="IPR048289">
    <property type="entry name" value="RRM2_NsCP33-like"/>
</dbReference>